<evidence type="ECO:0000313" key="2">
    <source>
        <dbReference type="Proteomes" id="UP000193218"/>
    </source>
</evidence>
<dbReference type="OrthoDB" id="414774at2759"/>
<keyword evidence="2" id="KW-1185">Reference proteome</keyword>
<name>A0A1Y1UP36_9TREE</name>
<dbReference type="PANTHER" id="PTHR45588">
    <property type="entry name" value="TPR DOMAIN-CONTAINING PROTEIN"/>
    <property type="match status" value="1"/>
</dbReference>
<reference evidence="1 2" key="1">
    <citation type="submission" date="2017-03" db="EMBL/GenBank/DDBJ databases">
        <title>Widespread Adenine N6-methylation of Active Genes in Fungi.</title>
        <authorList>
            <consortium name="DOE Joint Genome Institute"/>
            <person name="Mondo S.J."/>
            <person name="Dannebaum R.O."/>
            <person name="Kuo R.C."/>
            <person name="Louie K.B."/>
            <person name="Bewick A.J."/>
            <person name="Labutti K."/>
            <person name="Haridas S."/>
            <person name="Kuo A."/>
            <person name="Salamov A."/>
            <person name="Ahrendt S.R."/>
            <person name="Lau R."/>
            <person name="Bowen B.P."/>
            <person name="Lipzen A."/>
            <person name="Sullivan W."/>
            <person name="Andreopoulos W.B."/>
            <person name="Clum A."/>
            <person name="Lindquist E."/>
            <person name="Daum C."/>
            <person name="Northen T.R."/>
            <person name="Ramamoorthy G."/>
            <person name="Schmitz R.J."/>
            <person name="Gryganskyi A."/>
            <person name="Culley D."/>
            <person name="Magnuson J."/>
            <person name="James T.Y."/>
            <person name="O'Malley M.A."/>
            <person name="Stajich J.E."/>
            <person name="Spatafora J.W."/>
            <person name="Visel A."/>
            <person name="Grigoriev I.V."/>
        </authorList>
    </citation>
    <scope>NUCLEOTIDE SEQUENCE [LARGE SCALE GENOMIC DNA]</scope>
    <source>
        <strain evidence="1 2">NRRL Y-17943</strain>
    </source>
</reference>
<evidence type="ECO:0000313" key="1">
    <source>
        <dbReference type="EMBL" id="ORX38875.1"/>
    </source>
</evidence>
<comment type="caution">
    <text evidence="1">The sequence shown here is derived from an EMBL/GenBank/DDBJ whole genome shotgun (WGS) entry which is preliminary data.</text>
</comment>
<dbReference type="InterPro" id="IPR011990">
    <property type="entry name" value="TPR-like_helical_dom_sf"/>
</dbReference>
<dbReference type="AlphaFoldDB" id="A0A1Y1UP36"/>
<sequence>MSSSPPPSEPYFDIGKFHREISTTSPEAQIWFDRALVWIHGFHGDEAAHCAENALLWDPTSAISLWAMLAALSPNYAKSWAVMGPMKNSTMEVWMKNKDEMLRLAENAPPVEAGLCKALIHRFPPDTPETEEDWDFAALNHAYAEAMGHVYDQFPDDLDVASLYADSLLCLSPWKLWDLGTGEPLPGSQAVRTKQVLDKAYATPEGKRHPGILHLYIHLMEMSGTPENAVPAGDKLHGLIPDASHLNHMPSHIYVLVGDYRRAISANSRALFDDELYVSKGKPSLWYNILRLHNMHSLVYAAMSSGNWEDARDNLKLVETDTVEDLARTMPNVLEGFLGTWAHVYVRFGRWDEILAKPLRDDPEFYSCSTSMHRYARGIALAAQNRVREADIELEEMKRTMAKIPKGRLMFPNEAIDVLQVGEAMLEGEIEYRRGNFQAAFEHLREAMKRYDGLVYGEPWSWMMPVRHAYAALQLQQGHIEEALKTYEDDLGYSSTLALAHQHPNNVWALHGYHECVTRLGLKKQAQMVYPHLRLALAVADVPITSSCFCRLNIQKANGTAANGVPNGCCQ</sequence>
<dbReference type="Gene3D" id="1.25.40.10">
    <property type="entry name" value="Tetratricopeptide repeat domain"/>
    <property type="match status" value="1"/>
</dbReference>
<dbReference type="Proteomes" id="UP000193218">
    <property type="component" value="Unassembled WGS sequence"/>
</dbReference>
<organism evidence="1 2">
    <name type="scientific">Kockovaella imperatae</name>
    <dbReference type="NCBI Taxonomy" id="4999"/>
    <lineage>
        <taxon>Eukaryota</taxon>
        <taxon>Fungi</taxon>
        <taxon>Dikarya</taxon>
        <taxon>Basidiomycota</taxon>
        <taxon>Agaricomycotina</taxon>
        <taxon>Tremellomycetes</taxon>
        <taxon>Tremellales</taxon>
        <taxon>Cuniculitremaceae</taxon>
        <taxon>Kockovaella</taxon>
    </lineage>
</organism>
<gene>
    <name evidence="1" type="ORF">BD324DRAFT_577173</name>
</gene>
<dbReference type="EMBL" id="NBSH01000003">
    <property type="protein sequence ID" value="ORX38875.1"/>
    <property type="molecule type" value="Genomic_DNA"/>
</dbReference>
<proteinExistence type="predicted"/>
<dbReference type="PANTHER" id="PTHR45588:SF1">
    <property type="entry name" value="WW DOMAIN-CONTAINING PROTEIN"/>
    <property type="match status" value="1"/>
</dbReference>
<accession>A0A1Y1UP36</accession>
<dbReference type="STRING" id="4999.A0A1Y1UP36"/>
<dbReference type="RefSeq" id="XP_021872738.1">
    <property type="nucleotide sequence ID" value="XM_022013244.1"/>
</dbReference>
<protein>
    <submittedName>
        <fullName evidence="1">TPR domain protein</fullName>
    </submittedName>
</protein>
<dbReference type="GeneID" id="33555052"/>
<dbReference type="SUPFAM" id="SSF48452">
    <property type="entry name" value="TPR-like"/>
    <property type="match status" value="1"/>
</dbReference>
<dbReference type="InParanoid" id="A0A1Y1UP36"/>